<evidence type="ECO:0000256" key="1">
    <source>
        <dbReference type="ARBA" id="ARBA00012493"/>
    </source>
</evidence>
<dbReference type="GO" id="GO:0042575">
    <property type="term" value="C:DNA polymerase complex"/>
    <property type="evidence" value="ECO:0007669"/>
    <property type="project" value="UniProtKB-ARBA"/>
</dbReference>
<keyword evidence="8" id="KW-0863">Zinc-finger</keyword>
<dbReference type="InterPro" id="IPR001878">
    <property type="entry name" value="Znf_CCHC"/>
</dbReference>
<dbReference type="GO" id="GO:0003964">
    <property type="term" value="F:RNA-directed DNA polymerase activity"/>
    <property type="evidence" value="ECO:0007669"/>
    <property type="project" value="UniProtKB-KW"/>
</dbReference>
<evidence type="ECO:0000256" key="7">
    <source>
        <dbReference type="ARBA" id="ARBA00022918"/>
    </source>
</evidence>
<protein>
    <recommendedName>
        <fullName evidence="1">RNA-directed DNA polymerase</fullName>
        <ecNumber evidence="1">2.7.7.49</ecNumber>
    </recommendedName>
</protein>
<comment type="caution">
    <text evidence="13">The sequence shown here is derived from an EMBL/GenBank/DDBJ whole genome shotgun (WGS) entry which is preliminary data.</text>
</comment>
<dbReference type="Pfam" id="PF00078">
    <property type="entry name" value="RVT_1"/>
    <property type="match status" value="1"/>
</dbReference>
<keyword evidence="4" id="KW-0540">Nuclease</keyword>
<evidence type="ECO:0000256" key="8">
    <source>
        <dbReference type="PROSITE-ProRule" id="PRU00047"/>
    </source>
</evidence>
<evidence type="ECO:0000256" key="6">
    <source>
        <dbReference type="ARBA" id="ARBA00022801"/>
    </source>
</evidence>
<dbReference type="SUPFAM" id="SSF53098">
    <property type="entry name" value="Ribonuclease H-like"/>
    <property type="match status" value="1"/>
</dbReference>
<evidence type="ECO:0000256" key="5">
    <source>
        <dbReference type="ARBA" id="ARBA00022759"/>
    </source>
</evidence>
<dbReference type="Pfam" id="PF17917">
    <property type="entry name" value="RT_RNaseH"/>
    <property type="match status" value="1"/>
</dbReference>
<dbReference type="InterPro" id="IPR012337">
    <property type="entry name" value="RNaseH-like_sf"/>
</dbReference>
<dbReference type="Gene3D" id="3.10.10.10">
    <property type="entry name" value="HIV Type 1 Reverse Transcriptase, subunit A, domain 1"/>
    <property type="match status" value="1"/>
</dbReference>
<keyword evidence="5" id="KW-0255">Endonuclease</keyword>
<dbReference type="PROSITE" id="PS50994">
    <property type="entry name" value="INTEGRASE"/>
    <property type="match status" value="1"/>
</dbReference>
<keyword evidence="8" id="KW-0862">Zinc</keyword>
<reference evidence="13" key="1">
    <citation type="submission" date="2021-11" db="EMBL/GenBank/DDBJ databases">
        <authorList>
            <person name="Schell T."/>
        </authorList>
    </citation>
    <scope>NUCLEOTIDE SEQUENCE</scope>
    <source>
        <strain evidence="13">M5</strain>
    </source>
</reference>
<dbReference type="GO" id="GO:0004519">
    <property type="term" value="F:endonuclease activity"/>
    <property type="evidence" value="ECO:0007669"/>
    <property type="project" value="UniProtKB-KW"/>
</dbReference>
<dbReference type="PANTHER" id="PTHR37984:SF9">
    <property type="entry name" value="INTEGRASE CATALYTIC DOMAIN-CONTAINING PROTEIN"/>
    <property type="match status" value="1"/>
</dbReference>
<dbReference type="GO" id="GO:0003676">
    <property type="term" value="F:nucleic acid binding"/>
    <property type="evidence" value="ECO:0007669"/>
    <property type="project" value="InterPro"/>
</dbReference>
<feature type="compositionally biased region" description="Polar residues" evidence="9">
    <location>
        <begin position="213"/>
        <end position="234"/>
    </location>
</feature>
<evidence type="ECO:0000256" key="9">
    <source>
        <dbReference type="SAM" id="MobiDB-lite"/>
    </source>
</evidence>
<dbReference type="EC" id="2.7.7.49" evidence="1"/>
<dbReference type="InterPro" id="IPR036397">
    <property type="entry name" value="RNaseH_sf"/>
</dbReference>
<dbReference type="InterPro" id="IPR043128">
    <property type="entry name" value="Rev_trsase/Diguanyl_cyclase"/>
</dbReference>
<evidence type="ECO:0000259" key="11">
    <source>
        <dbReference type="PROSITE" id="PS50878"/>
    </source>
</evidence>
<evidence type="ECO:0000313" key="13">
    <source>
        <dbReference type="EMBL" id="CAH0102791.1"/>
    </source>
</evidence>
<dbReference type="Gene3D" id="1.10.340.70">
    <property type="match status" value="1"/>
</dbReference>
<dbReference type="GO" id="GO:0015074">
    <property type="term" value="P:DNA integration"/>
    <property type="evidence" value="ECO:0007669"/>
    <property type="project" value="InterPro"/>
</dbReference>
<dbReference type="InterPro" id="IPR043502">
    <property type="entry name" value="DNA/RNA_pol_sf"/>
</dbReference>
<gene>
    <name evidence="13" type="ORF">DGAL_LOCUS5315</name>
</gene>
<accession>A0A8J2RKW2</accession>
<evidence type="ECO:0000259" key="10">
    <source>
        <dbReference type="PROSITE" id="PS50158"/>
    </source>
</evidence>
<dbReference type="SMART" id="SM00343">
    <property type="entry name" value="ZnF_C2HC"/>
    <property type="match status" value="2"/>
</dbReference>
<feature type="region of interest" description="Disordered" evidence="9">
    <location>
        <begin position="213"/>
        <end position="271"/>
    </location>
</feature>
<keyword evidence="2" id="KW-0808">Transferase</keyword>
<name>A0A8J2RKW2_9CRUS</name>
<keyword evidence="14" id="KW-1185">Reference proteome</keyword>
<sequence length="1366" mass="150822">MTEPIDVFDGVCFIGWLWDSTMAGPAANARPFRPYGTPPPFDMDDYKDSFEIWHAQWDIFLELSTITTALDPADQPRYKANILKSCMSKSTLTALLTSGMSAANLQDPDAIITAFKDRCNAGRNCHVWRQQFSSRVQRDKEAIDDWLCDLRSISSKCEFGSDCCAACEPTRILGQLVFGVRSDDDRRKLLELGPTLKPDDALKTLRLTEATRKQSANLKGSDASSISRMSQSTYKKNKHSSQQKKVSFDTKTDAPSSATKHGGTSKAGGCHNCGNKEYHKRADCPAAGKECRACGKIGHFASVCEKEKKKKSGDVRSISVHSTTIGAVTSAELVDISVAPQASSSSAAQVLFLPDTGAELDAIPRETFRRAFHGVKLAPAASPETATGSPIVNDGTFTATLNWKADDNERRPVTTTVHVLQDLKQAVLSKKSQQKLGMLPESYPHARLSTLSSPAITNVETDGIPASSLLFPHLLSRLMPAPRTVAALDTGVTGERKAADLKHFMTTFQVIFDGVCHPMKGPPCHFELKADATPVSMRGSRPVAVPLMQKLKDELDLQEKQGLIRKVTVPTAWVHPIVVLLKKCGGIRITVDFRFLNDNIIRPRFESLTPFQAVRTIPKGMQFFTVIDALKGYHQVPLDDESSAPTTFSTPFGRFQYVRLPMGITHAGDDFGRRVSDVFDDIPNTRRVVEDILIFSPTYEEHIETFRQVLDRAKEHSISLNPRKVVFAESSAPFGGFIVDAEGFRPDPALLTAISQFPTPRNITDLRAFSKGLIFEWTSTHDDAFKLARTALSAHHSLAFYDPALPTSLHVDASRLNGLGFLLKQKGTNSQWKVVQAGSRFLSSVESRYAMIELECLAAAWGMHKCRQFLEGLPSFELVTDHKPLIPILNSYALDKLDNPRLLRLRLKMQRYAFTARWIPGKENQDSDALSRAPIAAPTPQDELAEGAFFIPPRIDKEDGMIVMGAQVVIPKALQSDLLRDLLKMHQGTTKLRQRARLSVFWPNMDAEIVSLAGACEECTSRLPSLPRLFKEPLQPHEPASRPFEQIHADLCEINGSHFLIQVDSFSGWPHVVYFPDAHITSKKVINAARELFINVGVPIKYWSDGGPQFPSAEFKQFLQEWGVSLGVSSPHFHQSNGVAEAGVKSMKKLIAGSFTSNSFDINKFGQSLLLFRNTAISGGQSPAQIVFNRPMRDCLPAHRRSFAAEWQKDADVLEKRARRAKELRTEHYNRRAHPLPPLQVGNAVLIQHPISKCWSTPGVIVEVGPNRDYLVKTPAGRVFRRNRRFLRRRVPVMPAALLPSTVPAAAAAPATPGQAVAPAAHGQAAAPSPAADAAPVAQEEENPPPRRSTRAPKPSSLYPSHTWSK</sequence>
<evidence type="ECO:0000256" key="2">
    <source>
        <dbReference type="ARBA" id="ARBA00022679"/>
    </source>
</evidence>
<dbReference type="InterPro" id="IPR050951">
    <property type="entry name" value="Retrovirus_Pol_polyprotein"/>
</dbReference>
<proteinExistence type="predicted"/>
<dbReference type="EMBL" id="CAKKLH010000093">
    <property type="protein sequence ID" value="CAH0102791.1"/>
    <property type="molecule type" value="Genomic_DNA"/>
</dbReference>
<keyword evidence="6" id="KW-0378">Hydrolase</keyword>
<dbReference type="Gene3D" id="3.30.420.10">
    <property type="entry name" value="Ribonuclease H-like superfamily/Ribonuclease H"/>
    <property type="match status" value="1"/>
</dbReference>
<evidence type="ECO:0000256" key="4">
    <source>
        <dbReference type="ARBA" id="ARBA00022722"/>
    </source>
</evidence>
<dbReference type="OrthoDB" id="6342757at2759"/>
<dbReference type="SUPFAM" id="SSF56672">
    <property type="entry name" value="DNA/RNA polymerases"/>
    <property type="match status" value="1"/>
</dbReference>
<feature type="compositionally biased region" description="Low complexity" evidence="9">
    <location>
        <begin position="1314"/>
        <end position="1338"/>
    </location>
</feature>
<dbReference type="CDD" id="cd09274">
    <property type="entry name" value="RNase_HI_RT_Ty3"/>
    <property type="match status" value="1"/>
</dbReference>
<evidence type="ECO:0000256" key="3">
    <source>
        <dbReference type="ARBA" id="ARBA00022695"/>
    </source>
</evidence>
<dbReference type="InterPro" id="IPR000477">
    <property type="entry name" value="RT_dom"/>
</dbReference>
<evidence type="ECO:0000313" key="14">
    <source>
        <dbReference type="Proteomes" id="UP000789390"/>
    </source>
</evidence>
<feature type="domain" description="Reverse transcriptase" evidence="11">
    <location>
        <begin position="561"/>
        <end position="739"/>
    </location>
</feature>
<dbReference type="GO" id="GO:0008270">
    <property type="term" value="F:zinc ion binding"/>
    <property type="evidence" value="ECO:0007669"/>
    <property type="project" value="UniProtKB-KW"/>
</dbReference>
<keyword evidence="7" id="KW-0695">RNA-directed DNA polymerase</keyword>
<keyword evidence="3" id="KW-0548">Nucleotidyltransferase</keyword>
<dbReference type="InterPro" id="IPR001584">
    <property type="entry name" value="Integrase_cat-core"/>
</dbReference>
<feature type="region of interest" description="Disordered" evidence="9">
    <location>
        <begin position="1314"/>
        <end position="1366"/>
    </location>
</feature>
<dbReference type="PROSITE" id="PS50878">
    <property type="entry name" value="RT_POL"/>
    <property type="match status" value="1"/>
</dbReference>
<dbReference type="CDD" id="cd01647">
    <property type="entry name" value="RT_LTR"/>
    <property type="match status" value="1"/>
</dbReference>
<evidence type="ECO:0000259" key="12">
    <source>
        <dbReference type="PROSITE" id="PS50994"/>
    </source>
</evidence>
<dbReference type="GO" id="GO:0016787">
    <property type="term" value="F:hydrolase activity"/>
    <property type="evidence" value="ECO:0007669"/>
    <property type="project" value="UniProtKB-KW"/>
</dbReference>
<dbReference type="PANTHER" id="PTHR37984">
    <property type="entry name" value="PROTEIN CBG26694"/>
    <property type="match status" value="1"/>
</dbReference>
<dbReference type="Gene3D" id="4.10.60.10">
    <property type="entry name" value="Zinc finger, CCHC-type"/>
    <property type="match status" value="1"/>
</dbReference>
<dbReference type="Proteomes" id="UP000789390">
    <property type="component" value="Unassembled WGS sequence"/>
</dbReference>
<dbReference type="InterPro" id="IPR041373">
    <property type="entry name" value="RT_RNaseH"/>
</dbReference>
<dbReference type="Pfam" id="PF17921">
    <property type="entry name" value="Integrase_H2C2"/>
    <property type="match status" value="1"/>
</dbReference>
<dbReference type="PROSITE" id="PS50158">
    <property type="entry name" value="ZF_CCHC"/>
    <property type="match status" value="1"/>
</dbReference>
<dbReference type="InterPro" id="IPR041588">
    <property type="entry name" value="Integrase_H2C2"/>
</dbReference>
<feature type="domain" description="CCHC-type" evidence="10">
    <location>
        <begin position="291"/>
        <end position="306"/>
    </location>
</feature>
<feature type="domain" description="Integrase catalytic" evidence="12">
    <location>
        <begin position="1039"/>
        <end position="1191"/>
    </location>
</feature>
<keyword evidence="8" id="KW-0479">Metal-binding</keyword>
<dbReference type="Gene3D" id="3.30.70.270">
    <property type="match status" value="1"/>
</dbReference>
<organism evidence="13 14">
    <name type="scientific">Daphnia galeata</name>
    <dbReference type="NCBI Taxonomy" id="27404"/>
    <lineage>
        <taxon>Eukaryota</taxon>
        <taxon>Metazoa</taxon>
        <taxon>Ecdysozoa</taxon>
        <taxon>Arthropoda</taxon>
        <taxon>Crustacea</taxon>
        <taxon>Branchiopoda</taxon>
        <taxon>Diplostraca</taxon>
        <taxon>Cladocera</taxon>
        <taxon>Anomopoda</taxon>
        <taxon>Daphniidae</taxon>
        <taxon>Daphnia</taxon>
    </lineage>
</organism>